<keyword evidence="3" id="KW-1185">Reference proteome</keyword>
<evidence type="ECO:0000313" key="3">
    <source>
        <dbReference type="Proteomes" id="UP000295518"/>
    </source>
</evidence>
<feature type="compositionally biased region" description="Basic and acidic residues" evidence="1">
    <location>
        <begin position="150"/>
        <end position="160"/>
    </location>
</feature>
<accession>A0A4V3C3I5</accession>
<feature type="region of interest" description="Disordered" evidence="1">
    <location>
        <begin position="142"/>
        <end position="177"/>
    </location>
</feature>
<proteinExistence type="predicted"/>
<comment type="caution">
    <text evidence="2">The sequence shown here is derived from an EMBL/GenBank/DDBJ whole genome shotgun (WGS) entry which is preliminary data.</text>
</comment>
<dbReference type="EMBL" id="SNWN01000001">
    <property type="protein sequence ID" value="TDO22158.1"/>
    <property type="molecule type" value="Genomic_DNA"/>
</dbReference>
<evidence type="ECO:0000256" key="1">
    <source>
        <dbReference type="SAM" id="MobiDB-lite"/>
    </source>
</evidence>
<organism evidence="2 3">
    <name type="scientific">Mycoplasma testudineum</name>
    <dbReference type="NCBI Taxonomy" id="244584"/>
    <lineage>
        <taxon>Bacteria</taxon>
        <taxon>Bacillati</taxon>
        <taxon>Mycoplasmatota</taxon>
        <taxon>Mollicutes</taxon>
        <taxon>Mycoplasmataceae</taxon>
        <taxon>Mycoplasma</taxon>
    </lineage>
</organism>
<dbReference type="Proteomes" id="UP000295518">
    <property type="component" value="Unassembled WGS sequence"/>
</dbReference>
<dbReference type="AlphaFoldDB" id="A0A4V3C3I5"/>
<reference evidence="2 3" key="1">
    <citation type="submission" date="2019-03" db="EMBL/GenBank/DDBJ databases">
        <title>Genomic Encyclopedia of Archaeal and Bacterial Type Strains, Phase II (KMG-II): from individual species to whole genera.</title>
        <authorList>
            <person name="Goeker M."/>
        </authorList>
    </citation>
    <scope>NUCLEOTIDE SEQUENCE [LARGE SCALE GENOMIC DNA]</scope>
    <source>
        <strain evidence="2 3">ATCC 700618</strain>
    </source>
</reference>
<dbReference type="RefSeq" id="WP_094255005.1">
    <property type="nucleotide sequence ID" value="NZ_NNCE01000010.1"/>
</dbReference>
<gene>
    <name evidence="2" type="ORF">EI74_0015</name>
</gene>
<feature type="compositionally biased region" description="Polar residues" evidence="1">
    <location>
        <begin position="165"/>
        <end position="177"/>
    </location>
</feature>
<name>A0A4V3C3I5_9MOLU</name>
<sequence>MDKITVRQKILANKINKFAIKKKISSFIEENWTLKNRDIAKKFNTSKSKVLRYRQLLEKGEPINLFHGNSEKTGKMVTSKVHEKIYQDFKKINLTYSNNTKTLLTPIQFCRIHPDYDESMRRKVARALVYFNIEYPRMSRHTKNKMRAKIKNETGDDNLKKSNYYYPNNSVTRQKNN</sequence>
<evidence type="ECO:0000313" key="2">
    <source>
        <dbReference type="EMBL" id="TDO22158.1"/>
    </source>
</evidence>
<protein>
    <submittedName>
        <fullName evidence="2">Uncharacterized protein</fullName>
    </submittedName>
</protein>